<keyword evidence="6" id="KW-0680">Restriction system</keyword>
<name>A0ABV5H4B8_9FLAO</name>
<dbReference type="PRINTS" id="PR00507">
    <property type="entry name" value="N12N6MTFRASE"/>
</dbReference>
<dbReference type="InterPro" id="IPR051537">
    <property type="entry name" value="DNA_Adenine_Mtase"/>
</dbReference>
<dbReference type="GO" id="GO:0008168">
    <property type="term" value="F:methyltransferase activity"/>
    <property type="evidence" value="ECO:0007669"/>
    <property type="project" value="UniProtKB-KW"/>
</dbReference>
<dbReference type="GO" id="GO:0032259">
    <property type="term" value="P:methylation"/>
    <property type="evidence" value="ECO:0007669"/>
    <property type="project" value="UniProtKB-KW"/>
</dbReference>
<evidence type="ECO:0000256" key="4">
    <source>
        <dbReference type="ARBA" id="ARBA00022679"/>
    </source>
</evidence>
<evidence type="ECO:0000256" key="7">
    <source>
        <dbReference type="ARBA" id="ARBA00047942"/>
    </source>
</evidence>
<accession>A0ABV5H4B8</accession>
<evidence type="ECO:0000256" key="5">
    <source>
        <dbReference type="ARBA" id="ARBA00022691"/>
    </source>
</evidence>
<keyword evidence="4" id="KW-0808">Transferase</keyword>
<reference evidence="9 10" key="1">
    <citation type="submission" date="2024-09" db="EMBL/GenBank/DDBJ databases">
        <authorList>
            <person name="Sun Q."/>
            <person name="Mori K."/>
        </authorList>
    </citation>
    <scope>NUCLEOTIDE SEQUENCE [LARGE SCALE GENOMIC DNA]</scope>
    <source>
        <strain evidence="9 10">CECT 8300</strain>
    </source>
</reference>
<organism evidence="9 10">
    <name type="scientific">Algibacter miyuki</name>
    <dbReference type="NCBI Taxonomy" id="1306933"/>
    <lineage>
        <taxon>Bacteria</taxon>
        <taxon>Pseudomonadati</taxon>
        <taxon>Bacteroidota</taxon>
        <taxon>Flavobacteriia</taxon>
        <taxon>Flavobacteriales</taxon>
        <taxon>Flavobacteriaceae</taxon>
        <taxon>Algibacter</taxon>
    </lineage>
</organism>
<dbReference type="EC" id="2.1.1.72" evidence="2"/>
<dbReference type="InterPro" id="IPR003356">
    <property type="entry name" value="DNA_methylase_A-5"/>
</dbReference>
<comment type="catalytic activity">
    <reaction evidence="7">
        <text>a 2'-deoxyadenosine in DNA + S-adenosyl-L-methionine = an N(6)-methyl-2'-deoxyadenosine in DNA + S-adenosyl-L-homocysteine + H(+)</text>
        <dbReference type="Rhea" id="RHEA:15197"/>
        <dbReference type="Rhea" id="RHEA-COMP:12418"/>
        <dbReference type="Rhea" id="RHEA-COMP:12419"/>
        <dbReference type="ChEBI" id="CHEBI:15378"/>
        <dbReference type="ChEBI" id="CHEBI:57856"/>
        <dbReference type="ChEBI" id="CHEBI:59789"/>
        <dbReference type="ChEBI" id="CHEBI:90615"/>
        <dbReference type="ChEBI" id="CHEBI:90616"/>
        <dbReference type="EC" id="2.1.1.72"/>
    </reaction>
</comment>
<dbReference type="PANTHER" id="PTHR42933">
    <property type="entry name" value="SLR6095 PROTEIN"/>
    <property type="match status" value="1"/>
</dbReference>
<evidence type="ECO:0000313" key="9">
    <source>
        <dbReference type="EMBL" id="MFB9106554.1"/>
    </source>
</evidence>
<evidence type="ECO:0000313" key="10">
    <source>
        <dbReference type="Proteomes" id="UP001589590"/>
    </source>
</evidence>
<evidence type="ECO:0000256" key="6">
    <source>
        <dbReference type="ARBA" id="ARBA00022747"/>
    </source>
</evidence>
<evidence type="ECO:0000256" key="2">
    <source>
        <dbReference type="ARBA" id="ARBA00011900"/>
    </source>
</evidence>
<dbReference type="RefSeq" id="WP_290270625.1">
    <property type="nucleotide sequence ID" value="NZ_JAUFQP010000010.1"/>
</dbReference>
<protein>
    <recommendedName>
        <fullName evidence="2">site-specific DNA-methyltransferase (adenine-specific)</fullName>
        <ecNumber evidence="2">2.1.1.72</ecNumber>
    </recommendedName>
</protein>
<feature type="domain" description="DNA methylase adenine-specific" evidence="8">
    <location>
        <begin position="88"/>
        <end position="190"/>
    </location>
</feature>
<comment type="caution">
    <text evidence="9">The sequence shown here is derived from an EMBL/GenBank/DDBJ whole genome shotgun (WGS) entry which is preliminary data.</text>
</comment>
<keyword evidence="10" id="KW-1185">Reference proteome</keyword>
<comment type="similarity">
    <text evidence="1">Belongs to the N(4)/N(6)-methyltransferase family.</text>
</comment>
<evidence type="ECO:0000259" key="8">
    <source>
        <dbReference type="Pfam" id="PF02384"/>
    </source>
</evidence>
<dbReference type="InterPro" id="IPR029063">
    <property type="entry name" value="SAM-dependent_MTases_sf"/>
</dbReference>
<dbReference type="Proteomes" id="UP001589590">
    <property type="component" value="Unassembled WGS sequence"/>
</dbReference>
<gene>
    <name evidence="9" type="ORF">ACFFU1_16720</name>
</gene>
<sequence>MLKNKDVPSELKNFNSLFFSFQYKYDLYNLYDDLLTLIICCLARQTEERLYFETIKKYEKKELTTFAHLMGELFIIYNNSKTFGEWCDPLGEYYECLASNSKKSAFGQFFTPKAVCDMMANFVTPKDWGKQINEPCSGSGRMILASNQITKGNYFIAQDLDPICCKMTAINMAMHEIRGEVHNMDTLRMANLRMSYSINFDFYKHKTPLILLKRPD</sequence>
<keyword evidence="3 9" id="KW-0489">Methyltransferase</keyword>
<dbReference type="Pfam" id="PF02384">
    <property type="entry name" value="N6_Mtase"/>
    <property type="match status" value="1"/>
</dbReference>
<dbReference type="EMBL" id="JBHMFA010000017">
    <property type="protein sequence ID" value="MFB9106554.1"/>
    <property type="molecule type" value="Genomic_DNA"/>
</dbReference>
<evidence type="ECO:0000256" key="3">
    <source>
        <dbReference type="ARBA" id="ARBA00022603"/>
    </source>
</evidence>
<dbReference type="SUPFAM" id="SSF53335">
    <property type="entry name" value="S-adenosyl-L-methionine-dependent methyltransferases"/>
    <property type="match status" value="1"/>
</dbReference>
<dbReference type="Gene3D" id="3.40.50.150">
    <property type="entry name" value="Vaccinia Virus protein VP39"/>
    <property type="match status" value="1"/>
</dbReference>
<proteinExistence type="inferred from homology"/>
<evidence type="ECO:0000256" key="1">
    <source>
        <dbReference type="ARBA" id="ARBA00006594"/>
    </source>
</evidence>
<dbReference type="PANTHER" id="PTHR42933:SF4">
    <property type="entry name" value="TYPE I RESTRICTION ENZYME ECOKI METHYLASE SUBUNIT"/>
    <property type="match status" value="1"/>
</dbReference>
<keyword evidence="5" id="KW-0949">S-adenosyl-L-methionine</keyword>